<feature type="compositionally biased region" description="Polar residues" evidence="2">
    <location>
        <begin position="172"/>
        <end position="186"/>
    </location>
</feature>
<dbReference type="PROSITE" id="PS50157">
    <property type="entry name" value="ZINC_FINGER_C2H2_2"/>
    <property type="match status" value="1"/>
</dbReference>
<sequence length="296" mass="32363">MPTTQLPFEELTRLCICANLSSLDDSINLSFRPSPQDARVPQSSFPSGYQLNLETMTTATGTTLVISLSQVNQGLENQANVAASAQRPRNQNSDVLDPGTTSAFEFASAATPHEHSMRQGLPLPDPYAWADYDGLDGIYSATDGMHAHNLLDMTAMDRLLFCNDIPEFTSALQGPYTPSTSTQGDLAQQPPSPPSSSPSPSPPSSSSSSACDPPNSPSRKRKNASVVKGRSFPCTMGCGEEFSRQHDRFRHEVLKHERSCRWVCDTCHRFFGSQKNLERHVCNTKSRWVAPAKAVQ</sequence>
<dbReference type="RefSeq" id="XP_003029425.1">
    <property type="nucleotide sequence ID" value="XM_003029379.1"/>
</dbReference>
<dbReference type="GO" id="GO:0008270">
    <property type="term" value="F:zinc ion binding"/>
    <property type="evidence" value="ECO:0007669"/>
    <property type="project" value="UniProtKB-KW"/>
</dbReference>
<keyword evidence="1" id="KW-0863">Zinc-finger</keyword>
<dbReference type="HOGENOM" id="CLU_940596_0_0_1"/>
<dbReference type="GeneID" id="9594175"/>
<reference evidence="4 5" key="1">
    <citation type="journal article" date="2010" name="Nat. Biotechnol.">
        <title>Genome sequence of the model mushroom Schizophyllum commune.</title>
        <authorList>
            <person name="Ohm R.A."/>
            <person name="de Jong J.F."/>
            <person name="Lugones L.G."/>
            <person name="Aerts A."/>
            <person name="Kothe E."/>
            <person name="Stajich J.E."/>
            <person name="de Vries R.P."/>
            <person name="Record E."/>
            <person name="Levasseur A."/>
            <person name="Baker S.E."/>
            <person name="Bartholomew K.A."/>
            <person name="Coutinho P.M."/>
            <person name="Erdmann S."/>
            <person name="Fowler T.J."/>
            <person name="Gathman A.C."/>
            <person name="Lombard V."/>
            <person name="Henrissat B."/>
            <person name="Knabe N."/>
            <person name="Kuees U."/>
            <person name="Lilly W.W."/>
            <person name="Lindquist E."/>
            <person name="Lucas S."/>
            <person name="Magnuson J.K."/>
            <person name="Piumi F."/>
            <person name="Raudaskoski M."/>
            <person name="Salamov A."/>
            <person name="Schmutz J."/>
            <person name="Schwarze F.W.M.R."/>
            <person name="vanKuyk P.A."/>
            <person name="Horton J.S."/>
            <person name="Grigoriev I.V."/>
            <person name="Woesten H.A.B."/>
        </authorList>
    </citation>
    <scope>NUCLEOTIDE SEQUENCE [LARGE SCALE GENOMIC DNA]</scope>
    <source>
        <strain evidence="5">H4-8 / FGSC 9210</strain>
    </source>
</reference>
<feature type="compositionally biased region" description="Polar residues" evidence="2">
    <location>
        <begin position="79"/>
        <end position="94"/>
    </location>
</feature>
<dbReference type="VEuPathDB" id="FungiDB:SCHCODRAFT_02703923"/>
<name>D8QCF8_SCHCM</name>
<dbReference type="InterPro" id="IPR013087">
    <property type="entry name" value="Znf_C2H2_type"/>
</dbReference>
<feature type="compositionally biased region" description="Low complexity" evidence="2">
    <location>
        <begin position="204"/>
        <end position="213"/>
    </location>
</feature>
<proteinExistence type="predicted"/>
<evidence type="ECO:0000313" key="4">
    <source>
        <dbReference type="EMBL" id="EFI94522.1"/>
    </source>
</evidence>
<accession>D8QCF8</accession>
<feature type="region of interest" description="Disordered" evidence="2">
    <location>
        <begin position="172"/>
        <end position="226"/>
    </location>
</feature>
<keyword evidence="5" id="KW-1185">Reference proteome</keyword>
<organism evidence="5">
    <name type="scientific">Schizophyllum commune (strain H4-8 / FGSC 9210)</name>
    <name type="common">Split gill fungus</name>
    <dbReference type="NCBI Taxonomy" id="578458"/>
    <lineage>
        <taxon>Eukaryota</taxon>
        <taxon>Fungi</taxon>
        <taxon>Dikarya</taxon>
        <taxon>Basidiomycota</taxon>
        <taxon>Agaricomycotina</taxon>
        <taxon>Agaricomycetes</taxon>
        <taxon>Agaricomycetidae</taxon>
        <taxon>Agaricales</taxon>
        <taxon>Schizophyllaceae</taxon>
        <taxon>Schizophyllum</taxon>
    </lineage>
</organism>
<feature type="non-terminal residue" evidence="4">
    <location>
        <position position="296"/>
    </location>
</feature>
<dbReference type="KEGG" id="scm:SCHCO_02703923"/>
<keyword evidence="1" id="KW-0479">Metal-binding</keyword>
<dbReference type="EMBL" id="GL377309">
    <property type="protein sequence ID" value="EFI94522.1"/>
    <property type="molecule type" value="Genomic_DNA"/>
</dbReference>
<gene>
    <name evidence="4" type="ORF">SCHCODRAFT_111555</name>
</gene>
<feature type="compositionally biased region" description="Pro residues" evidence="2">
    <location>
        <begin position="190"/>
        <end position="203"/>
    </location>
</feature>
<dbReference type="OrthoDB" id="8117402at2759"/>
<dbReference type="PROSITE" id="PS00028">
    <property type="entry name" value="ZINC_FINGER_C2H2_1"/>
    <property type="match status" value="1"/>
</dbReference>
<evidence type="ECO:0000259" key="3">
    <source>
        <dbReference type="PROSITE" id="PS50157"/>
    </source>
</evidence>
<dbReference type="InParanoid" id="D8QCF8"/>
<feature type="domain" description="C2H2-type" evidence="3">
    <location>
        <begin position="232"/>
        <end position="256"/>
    </location>
</feature>
<evidence type="ECO:0000256" key="1">
    <source>
        <dbReference type="PROSITE-ProRule" id="PRU00042"/>
    </source>
</evidence>
<keyword evidence="1" id="KW-0862">Zinc</keyword>
<evidence type="ECO:0000313" key="5">
    <source>
        <dbReference type="Proteomes" id="UP000007431"/>
    </source>
</evidence>
<evidence type="ECO:0000256" key="2">
    <source>
        <dbReference type="SAM" id="MobiDB-lite"/>
    </source>
</evidence>
<dbReference type="OMA" id="MWASSRA"/>
<dbReference type="AlphaFoldDB" id="D8QCF8"/>
<protein>
    <recommendedName>
        <fullName evidence="3">C2H2-type domain-containing protein</fullName>
    </recommendedName>
</protein>
<feature type="region of interest" description="Disordered" evidence="2">
    <location>
        <begin position="79"/>
        <end position="99"/>
    </location>
</feature>
<dbReference type="Gene3D" id="3.30.160.60">
    <property type="entry name" value="Classic Zinc Finger"/>
    <property type="match status" value="1"/>
</dbReference>
<dbReference type="Proteomes" id="UP000007431">
    <property type="component" value="Unassembled WGS sequence"/>
</dbReference>